<proteinExistence type="predicted"/>
<gene>
    <name evidence="1" type="ORF">HS088_TW21G01001</name>
</gene>
<comment type="caution">
    <text evidence="1">The sequence shown here is derived from an EMBL/GenBank/DDBJ whole genome shotgun (WGS) entry which is preliminary data.</text>
</comment>
<reference evidence="1 2" key="1">
    <citation type="journal article" date="2020" name="Nat. Commun.">
        <title>Genome of Tripterygium wilfordii and identification of cytochrome P450 involved in triptolide biosynthesis.</title>
        <authorList>
            <person name="Tu L."/>
            <person name="Su P."/>
            <person name="Zhang Z."/>
            <person name="Gao L."/>
            <person name="Wang J."/>
            <person name="Hu T."/>
            <person name="Zhou J."/>
            <person name="Zhang Y."/>
            <person name="Zhao Y."/>
            <person name="Liu Y."/>
            <person name="Song Y."/>
            <person name="Tong Y."/>
            <person name="Lu Y."/>
            <person name="Yang J."/>
            <person name="Xu C."/>
            <person name="Jia M."/>
            <person name="Peters R.J."/>
            <person name="Huang L."/>
            <person name="Gao W."/>
        </authorList>
    </citation>
    <scope>NUCLEOTIDE SEQUENCE [LARGE SCALE GENOMIC DNA]</scope>
    <source>
        <strain evidence="2">cv. XIE 37</strain>
        <tissue evidence="1">Leaf</tissue>
    </source>
</reference>
<dbReference type="PANTHER" id="PTHR34570:SF12">
    <property type="entry name" value="EXPRESSED PROTEIN"/>
    <property type="match status" value="1"/>
</dbReference>
<keyword evidence="2" id="KW-1185">Reference proteome</keyword>
<evidence type="ECO:0000313" key="1">
    <source>
        <dbReference type="EMBL" id="KAF5728847.1"/>
    </source>
</evidence>
<accession>A0A7J7C4S7</accession>
<dbReference type="EMBL" id="JAAARO010000021">
    <property type="protein sequence ID" value="KAF5728847.1"/>
    <property type="molecule type" value="Genomic_DNA"/>
</dbReference>
<dbReference type="InParanoid" id="A0A7J7C4S7"/>
<dbReference type="PANTHER" id="PTHR34570">
    <property type="entry name" value="OS03G0593100 PROTEIN"/>
    <property type="match status" value="1"/>
</dbReference>
<sequence length="142" mass="16619">MGRERQEEAVVLQSSIALLQERFRELHRVKKEREERELLKLMMMLPDHHHHEPLEFTAPTTLFFQPESDRVLLPPKPPLMLSLSLWPYSQQSGKHDHLQLLEAKPTLFNDNLFSNEKAPTLLSKVDDFDLESNDDVDTSLHL</sequence>
<dbReference type="AlphaFoldDB" id="A0A7J7C4S7"/>
<name>A0A7J7C4S7_TRIWF</name>
<dbReference type="Proteomes" id="UP000593562">
    <property type="component" value="Unassembled WGS sequence"/>
</dbReference>
<evidence type="ECO:0000313" key="2">
    <source>
        <dbReference type="Proteomes" id="UP000593562"/>
    </source>
</evidence>
<protein>
    <submittedName>
        <fullName evidence="1">Uncharacterized protein</fullName>
    </submittedName>
</protein>
<organism evidence="1 2">
    <name type="scientific">Tripterygium wilfordii</name>
    <name type="common">Thunder God vine</name>
    <dbReference type="NCBI Taxonomy" id="458696"/>
    <lineage>
        <taxon>Eukaryota</taxon>
        <taxon>Viridiplantae</taxon>
        <taxon>Streptophyta</taxon>
        <taxon>Embryophyta</taxon>
        <taxon>Tracheophyta</taxon>
        <taxon>Spermatophyta</taxon>
        <taxon>Magnoliopsida</taxon>
        <taxon>eudicotyledons</taxon>
        <taxon>Gunneridae</taxon>
        <taxon>Pentapetalae</taxon>
        <taxon>rosids</taxon>
        <taxon>fabids</taxon>
        <taxon>Celastrales</taxon>
        <taxon>Celastraceae</taxon>
        <taxon>Tripterygium</taxon>
    </lineage>
</organism>